<gene>
    <name evidence="3" type="ORF">MKW94_023921</name>
</gene>
<keyword evidence="2" id="KW-0732">Signal</keyword>
<evidence type="ECO:0000256" key="1">
    <source>
        <dbReference type="SAM" id="MobiDB-lite"/>
    </source>
</evidence>
<reference evidence="3" key="1">
    <citation type="submission" date="2022-03" db="EMBL/GenBank/DDBJ databases">
        <title>A functionally conserved STORR gene fusion in Papaver species that diverged 16.8 million years ago.</title>
        <authorList>
            <person name="Catania T."/>
        </authorList>
    </citation>
    <scope>NUCLEOTIDE SEQUENCE</scope>
    <source>
        <strain evidence="3">S-191538</strain>
    </source>
</reference>
<sequence length="54" mass="6043">MFFPQFLRLLCLILLLSQVSCVSQGREEDQPRPSPPAPGRPYGGTHPRGPRPLE</sequence>
<feature type="region of interest" description="Disordered" evidence="1">
    <location>
        <begin position="24"/>
        <end position="54"/>
    </location>
</feature>
<dbReference type="AlphaFoldDB" id="A0AA41S7D8"/>
<keyword evidence="4" id="KW-1185">Reference proteome</keyword>
<dbReference type="EMBL" id="JAJJMA010096311">
    <property type="protein sequence ID" value="MCL7029981.1"/>
    <property type="molecule type" value="Genomic_DNA"/>
</dbReference>
<dbReference type="Proteomes" id="UP001177140">
    <property type="component" value="Unassembled WGS sequence"/>
</dbReference>
<evidence type="ECO:0000313" key="4">
    <source>
        <dbReference type="Proteomes" id="UP001177140"/>
    </source>
</evidence>
<evidence type="ECO:0000313" key="3">
    <source>
        <dbReference type="EMBL" id="MCL7029981.1"/>
    </source>
</evidence>
<name>A0AA41S7D8_PAPNU</name>
<accession>A0AA41S7D8</accession>
<organism evidence="3 4">
    <name type="scientific">Papaver nudicaule</name>
    <name type="common">Iceland poppy</name>
    <dbReference type="NCBI Taxonomy" id="74823"/>
    <lineage>
        <taxon>Eukaryota</taxon>
        <taxon>Viridiplantae</taxon>
        <taxon>Streptophyta</taxon>
        <taxon>Embryophyta</taxon>
        <taxon>Tracheophyta</taxon>
        <taxon>Spermatophyta</taxon>
        <taxon>Magnoliopsida</taxon>
        <taxon>Ranunculales</taxon>
        <taxon>Papaveraceae</taxon>
        <taxon>Papaveroideae</taxon>
        <taxon>Papaver</taxon>
    </lineage>
</organism>
<protein>
    <submittedName>
        <fullName evidence="3">Uncharacterized protein</fullName>
    </submittedName>
</protein>
<comment type="caution">
    <text evidence="3">The sequence shown here is derived from an EMBL/GenBank/DDBJ whole genome shotgun (WGS) entry which is preliminary data.</text>
</comment>
<feature type="signal peptide" evidence="2">
    <location>
        <begin position="1"/>
        <end position="21"/>
    </location>
</feature>
<evidence type="ECO:0000256" key="2">
    <source>
        <dbReference type="SAM" id="SignalP"/>
    </source>
</evidence>
<feature type="chain" id="PRO_5041225829" evidence="2">
    <location>
        <begin position="22"/>
        <end position="54"/>
    </location>
</feature>
<proteinExistence type="predicted"/>